<dbReference type="Pfam" id="PF06701">
    <property type="entry name" value="MIB_HERC2"/>
    <property type="match status" value="2"/>
</dbReference>
<evidence type="ECO:0000259" key="2">
    <source>
        <dbReference type="PROSITE" id="PS51416"/>
    </source>
</evidence>
<dbReference type="GO" id="GO:0046872">
    <property type="term" value="F:metal ion binding"/>
    <property type="evidence" value="ECO:0007669"/>
    <property type="project" value="InterPro"/>
</dbReference>
<reference evidence="4" key="1">
    <citation type="submission" date="2025-08" db="UniProtKB">
        <authorList>
            <consortium name="RefSeq"/>
        </authorList>
    </citation>
    <scope>IDENTIFICATION</scope>
    <source>
        <tissue evidence="4">Whole sample</tissue>
    </source>
</reference>
<proteinExistence type="predicted"/>
<feature type="domain" description="MIB/HERC2" evidence="2">
    <location>
        <begin position="295"/>
        <end position="367"/>
    </location>
</feature>
<dbReference type="SUPFAM" id="SSF117839">
    <property type="entry name" value="WWE domain"/>
    <property type="match status" value="1"/>
</dbReference>
<dbReference type="SUPFAM" id="SSF53300">
    <property type="entry name" value="vWA-like"/>
    <property type="match status" value="1"/>
</dbReference>
<dbReference type="Gene3D" id="2.30.30.40">
    <property type="entry name" value="SH3 Domains"/>
    <property type="match status" value="2"/>
</dbReference>
<dbReference type="PROSITE" id="PS50918">
    <property type="entry name" value="WWE"/>
    <property type="match status" value="1"/>
</dbReference>
<dbReference type="Gene3D" id="3.30.720.50">
    <property type="match status" value="1"/>
</dbReference>
<dbReference type="InterPro" id="IPR004170">
    <property type="entry name" value="WWE_dom"/>
</dbReference>
<gene>
    <name evidence="4" type="primary">LOC111127748</name>
</gene>
<dbReference type="Gene3D" id="3.40.50.410">
    <property type="entry name" value="von Willebrand factor, type A domain"/>
    <property type="match status" value="1"/>
</dbReference>
<organism evidence="3 4">
    <name type="scientific">Crassostrea virginica</name>
    <name type="common">Eastern oyster</name>
    <dbReference type="NCBI Taxonomy" id="6565"/>
    <lineage>
        <taxon>Eukaryota</taxon>
        <taxon>Metazoa</taxon>
        <taxon>Spiralia</taxon>
        <taxon>Lophotrochozoa</taxon>
        <taxon>Mollusca</taxon>
        <taxon>Bivalvia</taxon>
        <taxon>Autobranchia</taxon>
        <taxon>Pteriomorphia</taxon>
        <taxon>Ostreida</taxon>
        <taxon>Ostreoidea</taxon>
        <taxon>Ostreidae</taxon>
        <taxon>Crassostrea</taxon>
    </lineage>
</organism>
<dbReference type="RefSeq" id="XP_022328695.1">
    <property type="nucleotide sequence ID" value="XM_022472987.1"/>
</dbReference>
<protein>
    <submittedName>
        <fullName evidence="4">Uncharacterized protein LOC111127748</fullName>
    </submittedName>
</protein>
<dbReference type="GO" id="GO:0016567">
    <property type="term" value="P:protein ubiquitination"/>
    <property type="evidence" value="ECO:0007669"/>
    <property type="project" value="InterPro"/>
</dbReference>
<dbReference type="Pfam" id="PF02825">
    <property type="entry name" value="WWE"/>
    <property type="match status" value="1"/>
</dbReference>
<evidence type="ECO:0000313" key="3">
    <source>
        <dbReference type="Proteomes" id="UP000694844"/>
    </source>
</evidence>
<dbReference type="PANTHER" id="PTHR24202:SF4">
    <property type="entry name" value="E3 UBIQUITIN-PROTEIN LIGASE MIB2-RELATED"/>
    <property type="match status" value="1"/>
</dbReference>
<dbReference type="SUPFAM" id="SSF159034">
    <property type="entry name" value="Mib/herc2 domain-like"/>
    <property type="match status" value="2"/>
</dbReference>
<feature type="domain" description="MIB/HERC2" evidence="2">
    <location>
        <begin position="222"/>
        <end position="295"/>
    </location>
</feature>
<dbReference type="PROSITE" id="PS51416">
    <property type="entry name" value="MIB_HERC2"/>
    <property type="match status" value="2"/>
</dbReference>
<dbReference type="InterPro" id="IPR036465">
    <property type="entry name" value="vWFA_dom_sf"/>
</dbReference>
<accession>A0A8B8DLR3</accession>
<evidence type="ECO:0000259" key="1">
    <source>
        <dbReference type="PROSITE" id="PS50918"/>
    </source>
</evidence>
<dbReference type="AlphaFoldDB" id="A0A8B8DLR3"/>
<dbReference type="GO" id="GO:0005737">
    <property type="term" value="C:cytoplasm"/>
    <property type="evidence" value="ECO:0007669"/>
    <property type="project" value="TreeGrafter"/>
</dbReference>
<keyword evidence="3" id="KW-1185">Reference proteome</keyword>
<dbReference type="OrthoDB" id="6085439at2759"/>
<dbReference type="KEGG" id="cvn:111127748"/>
<name>A0A8B8DLR3_CRAVI</name>
<dbReference type="InterPro" id="IPR037252">
    <property type="entry name" value="Mib_Herc2_sf"/>
</dbReference>
<dbReference type="GeneID" id="111127748"/>
<dbReference type="PANTHER" id="PTHR24202">
    <property type="entry name" value="E3 UBIQUITIN-PROTEIN LIGASE MIB2"/>
    <property type="match status" value="1"/>
</dbReference>
<sequence>MVITFGREVRVIQYYSNDHRTISKCVDELECEGGSPLEAGVVLSLSGIQATSYSSIGSFHVRTRIVIITDGKPTGLNDCDDVPMDTFRFNMVCESVVNKVKRISNMNPIFCIPVGNDPDLCFLGTLMLGSNGGKLIPFHEARQFGRYALNIEMASKVLENMPLEQRFSKDLIKLQVSRIKKVSDQDFEDICEIIGNTHVYCSKMPKDVEETEEEDDNEMEFQERDPIAPNVGTRVKRGPDWMWKNQDGRGAGTVVGHGTRNGWINVEWDTGLALRYRYGWNGFETAYDVEPCDEPRILLNQKIATGCLVRRGPDWKWGEQDGKAGNIGTVYRLKTPTEIYVRWPNGNKSNYRFGYKDCYDVELCDPFDMLVRETLRRQNEETTASHKLCASKTMDSVTYWCTSDDSASANTNSYSWNDVINTNHSSEIHSGKLYFKNSSQNSKRKVWQWRAEDNRWIDFPRDANDVIEKGFSRGDVATVIVILNGHPCRINLKKRIMVNTKSGAVTDIQ</sequence>
<feature type="domain" description="WWE" evidence="1">
    <location>
        <begin position="433"/>
        <end position="509"/>
    </location>
</feature>
<evidence type="ECO:0000313" key="4">
    <source>
        <dbReference type="RefSeq" id="XP_022328695.1"/>
    </source>
</evidence>
<dbReference type="InterPro" id="IPR037197">
    <property type="entry name" value="WWE_dom_sf"/>
</dbReference>
<dbReference type="Proteomes" id="UP000694844">
    <property type="component" value="Chromosome 4"/>
</dbReference>
<dbReference type="GO" id="GO:0004842">
    <property type="term" value="F:ubiquitin-protein transferase activity"/>
    <property type="evidence" value="ECO:0007669"/>
    <property type="project" value="InterPro"/>
</dbReference>
<dbReference type="InterPro" id="IPR010606">
    <property type="entry name" value="Mib_Herc2"/>
</dbReference>